<keyword evidence="4" id="KW-0732">Signal</keyword>
<feature type="compositionally biased region" description="Low complexity" evidence="3">
    <location>
        <begin position="199"/>
        <end position="210"/>
    </location>
</feature>
<evidence type="ECO:0000256" key="4">
    <source>
        <dbReference type="SAM" id="SignalP"/>
    </source>
</evidence>
<dbReference type="InParanoid" id="E9GA15"/>
<dbReference type="InterPro" id="IPR031311">
    <property type="entry name" value="CHIT_BIND_RR_consensus"/>
</dbReference>
<dbReference type="AlphaFoldDB" id="E9GA15"/>
<dbReference type="OrthoDB" id="10402704at2759"/>
<evidence type="ECO:0000313" key="6">
    <source>
        <dbReference type="Proteomes" id="UP000000305"/>
    </source>
</evidence>
<feature type="region of interest" description="Disordered" evidence="3">
    <location>
        <begin position="52"/>
        <end position="73"/>
    </location>
</feature>
<feature type="chain" id="PRO_5003236789" description="Cuticle protein" evidence="4">
    <location>
        <begin position="18"/>
        <end position="385"/>
    </location>
</feature>
<dbReference type="PANTHER" id="PTHR12236">
    <property type="entry name" value="STRUCTURAL CONTITUENT OF CUTICLE"/>
    <property type="match status" value="1"/>
</dbReference>
<dbReference type="PANTHER" id="PTHR12236:SF79">
    <property type="entry name" value="CUTICULAR PROTEIN 50CB-RELATED"/>
    <property type="match status" value="1"/>
</dbReference>
<dbReference type="PROSITE" id="PS00233">
    <property type="entry name" value="CHIT_BIND_RR_1"/>
    <property type="match status" value="1"/>
</dbReference>
<keyword evidence="1 2" id="KW-0193">Cuticle</keyword>
<dbReference type="InterPro" id="IPR051217">
    <property type="entry name" value="Insect_Cuticle_Struc_Prot"/>
</dbReference>
<keyword evidence="6" id="KW-1185">Reference proteome</keyword>
<gene>
    <name evidence="5" type="ORF">DAPPUDRAFT_239782</name>
</gene>
<evidence type="ECO:0000256" key="2">
    <source>
        <dbReference type="PROSITE-ProRule" id="PRU00497"/>
    </source>
</evidence>
<dbReference type="GO" id="GO:0042302">
    <property type="term" value="F:structural constituent of cuticle"/>
    <property type="evidence" value="ECO:0007669"/>
    <property type="project" value="UniProtKB-UniRule"/>
</dbReference>
<organism evidence="5 6">
    <name type="scientific">Daphnia pulex</name>
    <name type="common">Water flea</name>
    <dbReference type="NCBI Taxonomy" id="6669"/>
    <lineage>
        <taxon>Eukaryota</taxon>
        <taxon>Metazoa</taxon>
        <taxon>Ecdysozoa</taxon>
        <taxon>Arthropoda</taxon>
        <taxon>Crustacea</taxon>
        <taxon>Branchiopoda</taxon>
        <taxon>Diplostraca</taxon>
        <taxon>Cladocera</taxon>
        <taxon>Anomopoda</taxon>
        <taxon>Daphniidae</taxon>
        <taxon>Daphnia</taxon>
    </lineage>
</organism>
<feature type="compositionally biased region" description="Polar residues" evidence="3">
    <location>
        <begin position="53"/>
        <end position="73"/>
    </location>
</feature>
<evidence type="ECO:0000256" key="1">
    <source>
        <dbReference type="ARBA" id="ARBA00022460"/>
    </source>
</evidence>
<feature type="region of interest" description="Disordered" evidence="3">
    <location>
        <begin position="296"/>
        <end position="316"/>
    </location>
</feature>
<dbReference type="Proteomes" id="UP000000305">
    <property type="component" value="Unassembled WGS sequence"/>
</dbReference>
<evidence type="ECO:0000313" key="5">
    <source>
        <dbReference type="EMBL" id="EFX83666.1"/>
    </source>
</evidence>
<proteinExistence type="predicted"/>
<dbReference type="GO" id="GO:0031012">
    <property type="term" value="C:extracellular matrix"/>
    <property type="evidence" value="ECO:0000318"/>
    <property type="project" value="GO_Central"/>
</dbReference>
<dbReference type="HOGENOM" id="CLU_718171_0_0_1"/>
<dbReference type="InterPro" id="IPR000618">
    <property type="entry name" value="Insect_cuticle"/>
</dbReference>
<dbReference type="EMBL" id="GL732536">
    <property type="protein sequence ID" value="EFX83666.1"/>
    <property type="molecule type" value="Genomic_DNA"/>
</dbReference>
<feature type="region of interest" description="Disordered" evidence="3">
    <location>
        <begin position="179"/>
        <end position="220"/>
    </location>
</feature>
<protein>
    <recommendedName>
        <fullName evidence="7">Cuticle protein</fullName>
    </recommendedName>
</protein>
<evidence type="ECO:0008006" key="7">
    <source>
        <dbReference type="Google" id="ProtNLM"/>
    </source>
</evidence>
<dbReference type="KEGG" id="dpx:DAPPUDRAFT_239782"/>
<dbReference type="Pfam" id="PF00379">
    <property type="entry name" value="Chitin_bind_4"/>
    <property type="match status" value="1"/>
</dbReference>
<sequence length="385" mass="42773">MNKILVIFAALLAGAWAYNRYEPSYVRFESEESDDTDDYSEPMPYGFEYDVNDGQNNFGHRQQSDGQVTSGSYRVQLPDGRTQIVTYRADHNGYNAKVTYEQTTNSHHYYTHPAYQQYNNPSSHQHSATAAPEPLFYRTRPGTTTTTTPAPVKPLPYRHFPLYEFPGIAPYHGPSNAYGAYDQLGNNDRRPAMPPVPSPSSSSSTTPSDSNNKEDDSSDEELPLVPLIFRTSHVDSYGQQLRSGYGKRSPIDIWSEADISAALDAITPAPVEEQVPSVEAVISSATDEIVVPVDQVESQTDHTDAAEGAAGSTLADDDEDIDFDILPFPLPLPLAYRPDATLHFRLEEDLFCSQRITLDDRSTHQQSEGMMESQPISLMSLFGNN</sequence>
<dbReference type="PROSITE" id="PS51155">
    <property type="entry name" value="CHIT_BIND_RR_2"/>
    <property type="match status" value="1"/>
</dbReference>
<name>E9GA15_DAPPU</name>
<evidence type="ECO:0000256" key="3">
    <source>
        <dbReference type="SAM" id="MobiDB-lite"/>
    </source>
</evidence>
<accession>E9GA15</accession>
<feature type="signal peptide" evidence="4">
    <location>
        <begin position="1"/>
        <end position="17"/>
    </location>
</feature>
<reference evidence="5 6" key="1">
    <citation type="journal article" date="2011" name="Science">
        <title>The ecoresponsive genome of Daphnia pulex.</title>
        <authorList>
            <person name="Colbourne J.K."/>
            <person name="Pfrender M.E."/>
            <person name="Gilbert D."/>
            <person name="Thomas W.K."/>
            <person name="Tucker A."/>
            <person name="Oakley T.H."/>
            <person name="Tokishita S."/>
            <person name="Aerts A."/>
            <person name="Arnold G.J."/>
            <person name="Basu M.K."/>
            <person name="Bauer D.J."/>
            <person name="Caceres C.E."/>
            <person name="Carmel L."/>
            <person name="Casola C."/>
            <person name="Choi J.H."/>
            <person name="Detter J.C."/>
            <person name="Dong Q."/>
            <person name="Dusheyko S."/>
            <person name="Eads B.D."/>
            <person name="Frohlich T."/>
            <person name="Geiler-Samerotte K.A."/>
            <person name="Gerlach D."/>
            <person name="Hatcher P."/>
            <person name="Jogdeo S."/>
            <person name="Krijgsveld J."/>
            <person name="Kriventseva E.V."/>
            <person name="Kultz D."/>
            <person name="Laforsch C."/>
            <person name="Lindquist E."/>
            <person name="Lopez J."/>
            <person name="Manak J.R."/>
            <person name="Muller J."/>
            <person name="Pangilinan J."/>
            <person name="Patwardhan R.P."/>
            <person name="Pitluck S."/>
            <person name="Pritham E.J."/>
            <person name="Rechtsteiner A."/>
            <person name="Rho M."/>
            <person name="Rogozin I.B."/>
            <person name="Sakarya O."/>
            <person name="Salamov A."/>
            <person name="Schaack S."/>
            <person name="Shapiro H."/>
            <person name="Shiga Y."/>
            <person name="Skalitzky C."/>
            <person name="Smith Z."/>
            <person name="Souvorov A."/>
            <person name="Sung W."/>
            <person name="Tang Z."/>
            <person name="Tsuchiya D."/>
            <person name="Tu H."/>
            <person name="Vos H."/>
            <person name="Wang M."/>
            <person name="Wolf Y.I."/>
            <person name="Yamagata H."/>
            <person name="Yamada T."/>
            <person name="Ye Y."/>
            <person name="Shaw J.R."/>
            <person name="Andrews J."/>
            <person name="Crease T.J."/>
            <person name="Tang H."/>
            <person name="Lucas S.M."/>
            <person name="Robertson H.M."/>
            <person name="Bork P."/>
            <person name="Koonin E.V."/>
            <person name="Zdobnov E.M."/>
            <person name="Grigoriev I.V."/>
            <person name="Lynch M."/>
            <person name="Boore J.L."/>
        </authorList>
    </citation>
    <scope>NUCLEOTIDE SEQUENCE [LARGE SCALE GENOMIC DNA]</scope>
</reference>